<dbReference type="STRING" id="930992.A0A0D0B4U2"/>
<keyword evidence="1" id="KW-0479">Metal-binding</keyword>
<dbReference type="PROSITE" id="PS00028">
    <property type="entry name" value="ZINC_FINGER_C2H2_1"/>
    <property type="match status" value="1"/>
</dbReference>
<keyword evidence="1" id="KW-0862">Zinc</keyword>
<dbReference type="Proteomes" id="UP000054485">
    <property type="component" value="Unassembled WGS sequence"/>
</dbReference>
<dbReference type="OrthoDB" id="3254002at2759"/>
<feature type="region of interest" description="Disordered" evidence="2">
    <location>
        <begin position="252"/>
        <end position="272"/>
    </location>
</feature>
<accession>A0A0D0B4U2</accession>
<keyword evidence="1" id="KW-0863">Zinc-finger</keyword>
<reference evidence="4 5" key="1">
    <citation type="submission" date="2014-04" db="EMBL/GenBank/DDBJ databases">
        <authorList>
            <consortium name="DOE Joint Genome Institute"/>
            <person name="Kuo A."/>
            <person name="Ruytinx J."/>
            <person name="Rineau F."/>
            <person name="Colpaert J."/>
            <person name="Kohler A."/>
            <person name="Nagy L.G."/>
            <person name="Floudas D."/>
            <person name="Copeland A."/>
            <person name="Barry K.W."/>
            <person name="Cichocki N."/>
            <person name="Veneault-Fourrey C."/>
            <person name="LaButti K."/>
            <person name="Lindquist E.A."/>
            <person name="Lipzen A."/>
            <person name="Lundell T."/>
            <person name="Morin E."/>
            <person name="Murat C."/>
            <person name="Sun H."/>
            <person name="Tunlid A."/>
            <person name="Henrissat B."/>
            <person name="Grigoriev I.V."/>
            <person name="Hibbett D.S."/>
            <person name="Martin F."/>
            <person name="Nordberg H.P."/>
            <person name="Cantor M.N."/>
            <person name="Hua S.X."/>
        </authorList>
    </citation>
    <scope>NUCLEOTIDE SEQUENCE [LARGE SCALE GENOMIC DNA]</scope>
    <source>
        <strain evidence="4 5">UH-Slu-Lm8-n1</strain>
    </source>
</reference>
<dbReference type="InterPro" id="IPR036236">
    <property type="entry name" value="Znf_C2H2_sf"/>
</dbReference>
<dbReference type="EMBL" id="KN835181">
    <property type="protein sequence ID" value="KIK44929.1"/>
    <property type="molecule type" value="Genomic_DNA"/>
</dbReference>
<dbReference type="SUPFAM" id="SSF57667">
    <property type="entry name" value="beta-beta-alpha zinc fingers"/>
    <property type="match status" value="1"/>
</dbReference>
<evidence type="ECO:0000256" key="2">
    <source>
        <dbReference type="SAM" id="MobiDB-lite"/>
    </source>
</evidence>
<keyword evidence="5" id="KW-1185">Reference proteome</keyword>
<feature type="compositionally biased region" description="Basic and acidic residues" evidence="2">
    <location>
        <begin position="256"/>
        <end position="272"/>
    </location>
</feature>
<dbReference type="SMART" id="SM00355">
    <property type="entry name" value="ZnF_C2H2"/>
    <property type="match status" value="3"/>
</dbReference>
<evidence type="ECO:0000313" key="5">
    <source>
        <dbReference type="Proteomes" id="UP000054485"/>
    </source>
</evidence>
<feature type="region of interest" description="Disordered" evidence="2">
    <location>
        <begin position="111"/>
        <end position="136"/>
    </location>
</feature>
<evidence type="ECO:0000259" key="3">
    <source>
        <dbReference type="PROSITE" id="PS50157"/>
    </source>
</evidence>
<name>A0A0D0B4U2_9AGAM</name>
<organism evidence="4 5">
    <name type="scientific">Suillus luteus UH-Slu-Lm8-n1</name>
    <dbReference type="NCBI Taxonomy" id="930992"/>
    <lineage>
        <taxon>Eukaryota</taxon>
        <taxon>Fungi</taxon>
        <taxon>Dikarya</taxon>
        <taxon>Basidiomycota</taxon>
        <taxon>Agaricomycotina</taxon>
        <taxon>Agaricomycetes</taxon>
        <taxon>Agaricomycetidae</taxon>
        <taxon>Boletales</taxon>
        <taxon>Suillineae</taxon>
        <taxon>Suillaceae</taxon>
        <taxon>Suillus</taxon>
    </lineage>
</organism>
<feature type="compositionally biased region" description="Pro residues" evidence="2">
    <location>
        <begin position="126"/>
        <end position="136"/>
    </location>
</feature>
<dbReference type="InParanoid" id="A0A0D0B4U2"/>
<reference evidence="5" key="2">
    <citation type="submission" date="2015-01" db="EMBL/GenBank/DDBJ databases">
        <title>Evolutionary Origins and Diversification of the Mycorrhizal Mutualists.</title>
        <authorList>
            <consortium name="DOE Joint Genome Institute"/>
            <consortium name="Mycorrhizal Genomics Consortium"/>
            <person name="Kohler A."/>
            <person name="Kuo A."/>
            <person name="Nagy L.G."/>
            <person name="Floudas D."/>
            <person name="Copeland A."/>
            <person name="Barry K.W."/>
            <person name="Cichocki N."/>
            <person name="Veneault-Fourrey C."/>
            <person name="LaButti K."/>
            <person name="Lindquist E.A."/>
            <person name="Lipzen A."/>
            <person name="Lundell T."/>
            <person name="Morin E."/>
            <person name="Murat C."/>
            <person name="Riley R."/>
            <person name="Ohm R."/>
            <person name="Sun H."/>
            <person name="Tunlid A."/>
            <person name="Henrissat B."/>
            <person name="Grigoriev I.V."/>
            <person name="Hibbett D.S."/>
            <person name="Martin F."/>
        </authorList>
    </citation>
    <scope>NUCLEOTIDE SEQUENCE [LARGE SCALE GENOMIC DNA]</scope>
    <source>
        <strain evidence="5">UH-Slu-Lm8-n1</strain>
    </source>
</reference>
<gene>
    <name evidence="4" type="ORF">CY34DRAFT_78827</name>
</gene>
<protein>
    <recommendedName>
        <fullName evidence="3">C2H2-type domain-containing protein</fullName>
    </recommendedName>
</protein>
<feature type="domain" description="C2H2-type" evidence="3">
    <location>
        <begin position="59"/>
        <end position="84"/>
    </location>
</feature>
<evidence type="ECO:0000256" key="1">
    <source>
        <dbReference type="PROSITE-ProRule" id="PRU00042"/>
    </source>
</evidence>
<dbReference type="GO" id="GO:0008270">
    <property type="term" value="F:zinc ion binding"/>
    <property type="evidence" value="ECO:0007669"/>
    <property type="project" value="UniProtKB-KW"/>
</dbReference>
<dbReference type="PROSITE" id="PS50157">
    <property type="entry name" value="ZINC_FINGER_C2H2_2"/>
    <property type="match status" value="1"/>
</dbReference>
<dbReference type="Gene3D" id="3.30.160.60">
    <property type="entry name" value="Classic Zinc Finger"/>
    <property type="match status" value="1"/>
</dbReference>
<proteinExistence type="predicted"/>
<evidence type="ECO:0000313" key="4">
    <source>
        <dbReference type="EMBL" id="KIK44929.1"/>
    </source>
</evidence>
<dbReference type="HOGENOM" id="CLU_055328_0_0_1"/>
<sequence length="335" mass="37367">MFVAAKYNDFEQALIADCRVRMVERPCQWNGCDALMNSGENLYLHLKLHVQEASSQGPFTCRWQSCPRRFKSAVALEKHLQEHSYFPLPCPLANCSDVFDKPVEAMGHDLQHQQRESNKKLAMKQPPKPLVPKIPPMLEPPPISLPSYRVEPRYIRQAHILPQRHAVIGPWVLQHIFSPVEQNLRKQNAPMRLRYPRPDARVENLDNLRARPDEYDFLASLSTSPTRTIRYDDLDSGGVSLALFDGLTLWGTDSNSRGEESKPEGEGSDPTKDMVIKVLEGGASSSVPVEGSGDLPMGKAPMGEASTTMGGMDGSHWTTEGAVGEEEAVMMMLCD</sequence>
<dbReference type="AlphaFoldDB" id="A0A0D0B4U2"/>
<dbReference type="InterPro" id="IPR013087">
    <property type="entry name" value="Znf_C2H2_type"/>
</dbReference>